<protein>
    <submittedName>
        <fullName evidence="2">Uncharacterized protein</fullName>
    </submittedName>
</protein>
<dbReference type="EMBL" id="JAKELL010000007">
    <property type="protein sequence ID" value="KAH8997573.1"/>
    <property type="molecule type" value="Genomic_DNA"/>
</dbReference>
<gene>
    <name evidence="2" type="ORF">EDB92DRAFT_2112263</name>
</gene>
<proteinExistence type="predicted"/>
<comment type="caution">
    <text evidence="2">The sequence shown here is derived from an EMBL/GenBank/DDBJ whole genome shotgun (WGS) entry which is preliminary data.</text>
</comment>
<name>A0AAD4QGK1_9AGAM</name>
<feature type="region of interest" description="Disordered" evidence="1">
    <location>
        <begin position="23"/>
        <end position="77"/>
    </location>
</feature>
<keyword evidence="3" id="KW-1185">Reference proteome</keyword>
<dbReference type="AlphaFoldDB" id="A0AAD4QGK1"/>
<evidence type="ECO:0000313" key="3">
    <source>
        <dbReference type="Proteomes" id="UP001201163"/>
    </source>
</evidence>
<evidence type="ECO:0000256" key="1">
    <source>
        <dbReference type="SAM" id="MobiDB-lite"/>
    </source>
</evidence>
<evidence type="ECO:0000313" key="2">
    <source>
        <dbReference type="EMBL" id="KAH8997573.1"/>
    </source>
</evidence>
<sequence>MALTNLSVPSISISLAIADDPAPEPFSPFDAQTTFPVCPPDDSYRPSLLSPPPVVSPRFHRQPSPLGPAHTLPAGKGLDRSSFETLLASTKERNAYAKRAPNLRKELALKAHKSKQMERRALFLSKVSAPPSPTATGLPKTPPESPSIFHYSLPSPGLVSPLALFESLQESETIGSIQFPSVQPWVEQVEYRRGANSRAPSLEQITAHLSSQKHSAAAKEDRRRPIPLPTFLRASSRMKSTPEPLVGLSDNTAEAEITLSLPEEIHAPVPKAAGFPNSSQEPELEVITRLVPRSSSSSPAELTERNLTALNSRTLTSRDMMSKLKRRTVGLSADGPSGCTVDEGERRLRRFSAPAELPKRKRDGFAHPVLALPGAF</sequence>
<reference evidence="2" key="1">
    <citation type="submission" date="2022-01" db="EMBL/GenBank/DDBJ databases">
        <title>Comparative genomics reveals a dynamic genome evolution in the ectomycorrhizal milk-cap (Lactarius) mushrooms.</title>
        <authorList>
            <consortium name="DOE Joint Genome Institute"/>
            <person name="Lebreton A."/>
            <person name="Tang N."/>
            <person name="Kuo A."/>
            <person name="LaButti K."/>
            <person name="Drula E."/>
            <person name="Barry K."/>
            <person name="Clum A."/>
            <person name="Lipzen A."/>
            <person name="Mousain D."/>
            <person name="Ng V."/>
            <person name="Wang R."/>
            <person name="Wang X."/>
            <person name="Dai Y."/>
            <person name="Henrissat B."/>
            <person name="Grigoriev I.V."/>
            <person name="Guerin-Laguette A."/>
            <person name="Yu F."/>
            <person name="Martin F.M."/>
        </authorList>
    </citation>
    <scope>NUCLEOTIDE SEQUENCE</scope>
    <source>
        <strain evidence="2">QP</strain>
    </source>
</reference>
<organism evidence="2 3">
    <name type="scientific">Lactarius akahatsu</name>
    <dbReference type="NCBI Taxonomy" id="416441"/>
    <lineage>
        <taxon>Eukaryota</taxon>
        <taxon>Fungi</taxon>
        <taxon>Dikarya</taxon>
        <taxon>Basidiomycota</taxon>
        <taxon>Agaricomycotina</taxon>
        <taxon>Agaricomycetes</taxon>
        <taxon>Russulales</taxon>
        <taxon>Russulaceae</taxon>
        <taxon>Lactarius</taxon>
    </lineage>
</organism>
<accession>A0AAD4QGK1</accession>
<dbReference type="Proteomes" id="UP001201163">
    <property type="component" value="Unassembled WGS sequence"/>
</dbReference>